<keyword evidence="1" id="KW-0648">Protein biosynthesis</keyword>
<keyword evidence="3" id="KW-0472">Membrane</keyword>
<evidence type="ECO:0000256" key="2">
    <source>
        <dbReference type="SAM" id="MobiDB-lite"/>
    </source>
</evidence>
<reference evidence="5 6" key="1">
    <citation type="submission" date="2021-04" db="EMBL/GenBank/DDBJ databases">
        <authorList>
            <person name="Bliznina A."/>
        </authorList>
    </citation>
    <scope>NUCLEOTIDE SEQUENCE [LARGE SCALE GENOMIC DNA]</scope>
</reference>
<dbReference type="InterPro" id="IPR039757">
    <property type="entry name" value="EIF2D"/>
</dbReference>
<dbReference type="PROSITE" id="PS50296">
    <property type="entry name" value="SUI1"/>
    <property type="match status" value="1"/>
</dbReference>
<dbReference type="InterPro" id="IPR039759">
    <property type="entry name" value="eIF2D_SUI1"/>
</dbReference>
<feature type="compositionally biased region" description="Basic and acidic residues" evidence="2">
    <location>
        <begin position="47"/>
        <end position="58"/>
    </location>
</feature>
<dbReference type="Pfam" id="PF01253">
    <property type="entry name" value="SUI1"/>
    <property type="match status" value="1"/>
</dbReference>
<dbReference type="InterPro" id="IPR013099">
    <property type="entry name" value="K_chnl_dom"/>
</dbReference>
<dbReference type="CDD" id="cd11608">
    <property type="entry name" value="eIF2D_C"/>
    <property type="match status" value="1"/>
</dbReference>
<feature type="domain" description="SUI1" evidence="4">
    <location>
        <begin position="293"/>
        <end position="365"/>
    </location>
</feature>
<feature type="region of interest" description="Disordered" evidence="2">
    <location>
        <begin position="428"/>
        <end position="450"/>
    </location>
</feature>
<feature type="region of interest" description="Disordered" evidence="2">
    <location>
        <begin position="1"/>
        <end position="58"/>
    </location>
</feature>
<dbReference type="InterPro" id="IPR057429">
    <property type="entry name" value="WH_eIF2D"/>
</dbReference>
<evidence type="ECO:0000313" key="5">
    <source>
        <dbReference type="EMBL" id="CAG5105935.1"/>
    </source>
</evidence>
<dbReference type="Gene3D" id="1.10.287.70">
    <property type="match status" value="1"/>
</dbReference>
<dbReference type="SUPFAM" id="SSF81324">
    <property type="entry name" value="Voltage-gated potassium channels"/>
    <property type="match status" value="1"/>
</dbReference>
<keyword evidence="3" id="KW-1133">Transmembrane helix</keyword>
<feature type="compositionally biased region" description="Polar residues" evidence="2">
    <location>
        <begin position="745"/>
        <end position="769"/>
    </location>
</feature>
<dbReference type="EMBL" id="OU015566">
    <property type="protein sequence ID" value="CAG5105935.1"/>
    <property type="molecule type" value="Genomic_DNA"/>
</dbReference>
<feature type="transmembrane region" description="Helical" evidence="3">
    <location>
        <begin position="581"/>
        <end position="603"/>
    </location>
</feature>
<feature type="compositionally biased region" description="Basic and acidic residues" evidence="2">
    <location>
        <begin position="440"/>
        <end position="450"/>
    </location>
</feature>
<keyword evidence="3" id="KW-0812">Transmembrane</keyword>
<dbReference type="SUPFAM" id="SSF47592">
    <property type="entry name" value="SWIB/MDM2 domain"/>
    <property type="match status" value="1"/>
</dbReference>
<accession>A0ABN7SRI0</accession>
<dbReference type="SUPFAM" id="SSF55159">
    <property type="entry name" value="eIF1-like"/>
    <property type="match status" value="1"/>
</dbReference>
<evidence type="ECO:0000256" key="3">
    <source>
        <dbReference type="SAM" id="Phobius"/>
    </source>
</evidence>
<protein>
    <submittedName>
        <fullName evidence="5">Oidioi.mRNA.OKI2018_I69.chr1.g2586.t1.cds</fullName>
    </submittedName>
</protein>
<dbReference type="InterPro" id="IPR036877">
    <property type="entry name" value="SUI1_dom_sf"/>
</dbReference>
<keyword evidence="6" id="KW-1185">Reference proteome</keyword>
<organism evidence="5 6">
    <name type="scientific">Oikopleura dioica</name>
    <name type="common">Tunicate</name>
    <dbReference type="NCBI Taxonomy" id="34765"/>
    <lineage>
        <taxon>Eukaryota</taxon>
        <taxon>Metazoa</taxon>
        <taxon>Chordata</taxon>
        <taxon>Tunicata</taxon>
        <taxon>Appendicularia</taxon>
        <taxon>Copelata</taxon>
        <taxon>Oikopleuridae</taxon>
        <taxon>Oikopleura</taxon>
    </lineage>
</organism>
<keyword evidence="1" id="KW-0396">Initiation factor</keyword>
<dbReference type="InterPro" id="IPR036885">
    <property type="entry name" value="SWIB_MDM2_dom_sf"/>
</dbReference>
<dbReference type="InterPro" id="IPR058886">
    <property type="entry name" value="SWIB_eIF2D"/>
</dbReference>
<evidence type="ECO:0000313" key="6">
    <source>
        <dbReference type="Proteomes" id="UP001158576"/>
    </source>
</evidence>
<feature type="transmembrane region" description="Helical" evidence="3">
    <location>
        <begin position="706"/>
        <end position="735"/>
    </location>
</feature>
<dbReference type="InterPro" id="IPR001950">
    <property type="entry name" value="SUI1"/>
</dbReference>
<dbReference type="Pfam" id="PF26291">
    <property type="entry name" value="SWIB_eIF2D"/>
    <property type="match status" value="1"/>
</dbReference>
<evidence type="ECO:0000259" key="4">
    <source>
        <dbReference type="PROSITE" id="PS50296"/>
    </source>
</evidence>
<sequence length="775" mass="87001">MTPKIDIDDESTERTADNEAETEESPDCKVEENSSEAVTTEADEEAPEKSLEEMRNEQDSLLENSFKIAVKAKLQEDKGALPLLCSTFFSQYLLPSVPNGKELKIKKTSFKKLSTFFSAKEKDGILKIGQVSSGVDQISSVDFKHSYFRGWQESVEADEPTEEAAKPMVNILGSSSTKEDYSAPAVTQLYVVSGQVENLFTSVGCRRGAVLNLQDIRKFVTMYIEANDLRGKKDVKMDPVLHQAVFGKGGADKETASWDKVFGGVQSKMGPAYSVKFPGQPTAAVKKGKMPRIDLTTKKVSGNKMVSMITGFESFFLDPQLFADKMKKLAQASASIGTDVSGKLIQVQIQGNQAKHIEKVLTKDFNIEKKFIYVLEAATKENETEINSRRSKMTKTNKNDENKNETFLKVALASANMTVLFLFQQNPTDGVSEASPGESPRQEKRAEKPDFTAQISQNSYYQKQQIPLQISEGQKEKKKGCHLPDAYGYCGRIAVYFLYLAFGAAIFLMTERPNEIALCEAAQNISNIYMAGTEVWIWNQFKKTKPEGVDWNVTLSADNYVLLVDSITTVARSVPQNFVRLIIIFSKMFCVIYALFGVPYFYYLMKVTGNYLHKFVKSAGFYRFRGKRTAISLYIVIGFGIFSVMPALFFSKIEGWDFLDAFYFTIITLTTIGFGDLTPTAEFEGQTQKNWKLPGTNEFWMGVVSVFYRIVCLLWMLMGLSWLGGLIQIAVDVAFREDKDKNRKQSSAENRQFVDQTTQTSPNYSSQGSFLRRKA</sequence>
<dbReference type="Pfam" id="PF07885">
    <property type="entry name" value="Ion_trans_2"/>
    <property type="match status" value="1"/>
</dbReference>
<feature type="region of interest" description="Disordered" evidence="2">
    <location>
        <begin position="741"/>
        <end position="775"/>
    </location>
</feature>
<evidence type="ECO:0000256" key="1">
    <source>
        <dbReference type="ARBA" id="ARBA00022540"/>
    </source>
</evidence>
<dbReference type="Gene3D" id="3.30.780.10">
    <property type="entry name" value="SUI1-like domain"/>
    <property type="match status" value="1"/>
</dbReference>
<feature type="transmembrane region" description="Helical" evidence="3">
    <location>
        <begin position="631"/>
        <end position="651"/>
    </location>
</feature>
<gene>
    <name evidence="5" type="ORF">OKIOD_LOCUS11351</name>
</gene>
<proteinExistence type="predicted"/>
<name>A0ABN7SRI0_OIKDI</name>
<dbReference type="Pfam" id="PF25304">
    <property type="entry name" value="WHD_eIF2D"/>
    <property type="match status" value="1"/>
</dbReference>
<dbReference type="Proteomes" id="UP001158576">
    <property type="component" value="Chromosome 1"/>
</dbReference>
<dbReference type="PANTHER" id="PTHR12217:SF4">
    <property type="entry name" value="EUKARYOTIC TRANSLATION INITIATION FACTOR 2D"/>
    <property type="match status" value="1"/>
</dbReference>
<dbReference type="PANTHER" id="PTHR12217">
    <property type="entry name" value="EUKARYOTIC TRANSLATION INITIATION FACTOR 2D"/>
    <property type="match status" value="1"/>
</dbReference>